<dbReference type="GO" id="GO:0004065">
    <property type="term" value="F:arylsulfatase activity"/>
    <property type="evidence" value="ECO:0007669"/>
    <property type="project" value="TreeGrafter"/>
</dbReference>
<dbReference type="AlphaFoldDB" id="A0A972K0R7"/>
<dbReference type="PROSITE" id="PS00523">
    <property type="entry name" value="SULFATASE_1"/>
    <property type="match status" value="1"/>
</dbReference>
<dbReference type="GO" id="GO:0046872">
    <property type="term" value="F:metal ion binding"/>
    <property type="evidence" value="ECO:0007669"/>
    <property type="project" value="UniProtKB-KW"/>
</dbReference>
<keyword evidence="2" id="KW-0479">Metal-binding</keyword>
<dbReference type="Gene3D" id="3.40.720.10">
    <property type="entry name" value="Alkaline Phosphatase, subunit A"/>
    <property type="match status" value="1"/>
</dbReference>
<dbReference type="Gene3D" id="3.30.1120.10">
    <property type="match status" value="1"/>
</dbReference>
<comment type="similarity">
    <text evidence="1">Belongs to the sulfatase family.</text>
</comment>
<gene>
    <name evidence="6" type="ORF">GC093_12805</name>
</gene>
<dbReference type="PANTHER" id="PTHR42693">
    <property type="entry name" value="ARYLSULFATASE FAMILY MEMBER"/>
    <property type="match status" value="1"/>
</dbReference>
<dbReference type="Proteomes" id="UP000641588">
    <property type="component" value="Unassembled WGS sequence"/>
</dbReference>
<keyword evidence="3 6" id="KW-0378">Hydrolase</keyword>
<dbReference type="InterPro" id="IPR000917">
    <property type="entry name" value="Sulfatase_N"/>
</dbReference>
<evidence type="ECO:0000259" key="5">
    <source>
        <dbReference type="Pfam" id="PF00884"/>
    </source>
</evidence>
<feature type="domain" description="Sulfatase N-terminal" evidence="5">
    <location>
        <begin position="4"/>
        <end position="314"/>
    </location>
</feature>
<evidence type="ECO:0000256" key="3">
    <source>
        <dbReference type="ARBA" id="ARBA00022801"/>
    </source>
</evidence>
<accession>A0A972K0R7</accession>
<dbReference type="SUPFAM" id="SSF53649">
    <property type="entry name" value="Alkaline phosphatase-like"/>
    <property type="match status" value="1"/>
</dbReference>
<protein>
    <submittedName>
        <fullName evidence="6">Sulfatase-like hydrolase/transferase</fullName>
    </submittedName>
</protein>
<evidence type="ECO:0000256" key="1">
    <source>
        <dbReference type="ARBA" id="ARBA00008779"/>
    </source>
</evidence>
<keyword evidence="4" id="KW-0106">Calcium</keyword>
<evidence type="ECO:0000256" key="4">
    <source>
        <dbReference type="ARBA" id="ARBA00022837"/>
    </source>
</evidence>
<dbReference type="InterPro" id="IPR050738">
    <property type="entry name" value="Sulfatase"/>
</dbReference>
<reference evidence="6" key="1">
    <citation type="submission" date="2019-10" db="EMBL/GenBank/DDBJ databases">
        <title>Description of Paenibacillus glebae sp. nov.</title>
        <authorList>
            <person name="Carlier A."/>
            <person name="Qi S."/>
        </authorList>
    </citation>
    <scope>NUCLEOTIDE SEQUENCE</scope>
    <source>
        <strain evidence="6">LMG 31456</strain>
    </source>
</reference>
<evidence type="ECO:0000256" key="2">
    <source>
        <dbReference type="ARBA" id="ARBA00022723"/>
    </source>
</evidence>
<dbReference type="CDD" id="cd16145">
    <property type="entry name" value="ARS_like"/>
    <property type="match status" value="1"/>
</dbReference>
<keyword evidence="7" id="KW-1185">Reference proteome</keyword>
<dbReference type="PANTHER" id="PTHR42693:SF53">
    <property type="entry name" value="ENDO-4-O-SULFATASE"/>
    <property type="match status" value="1"/>
</dbReference>
<dbReference type="EMBL" id="WHOD01000052">
    <property type="protein sequence ID" value="NOU94090.1"/>
    <property type="molecule type" value="Genomic_DNA"/>
</dbReference>
<evidence type="ECO:0000313" key="6">
    <source>
        <dbReference type="EMBL" id="NOU94090.1"/>
    </source>
</evidence>
<name>A0A972K0R7_9BACL</name>
<proteinExistence type="inferred from homology"/>
<dbReference type="InterPro" id="IPR024607">
    <property type="entry name" value="Sulfatase_CS"/>
</dbReference>
<organism evidence="6 7">
    <name type="scientific">Paenibacillus foliorum</name>
    <dbReference type="NCBI Taxonomy" id="2654974"/>
    <lineage>
        <taxon>Bacteria</taxon>
        <taxon>Bacillati</taxon>
        <taxon>Bacillota</taxon>
        <taxon>Bacilli</taxon>
        <taxon>Bacillales</taxon>
        <taxon>Paenibacillaceae</taxon>
        <taxon>Paenibacillus</taxon>
    </lineage>
</organism>
<dbReference type="RefSeq" id="WP_171652281.1">
    <property type="nucleotide sequence ID" value="NZ_WHOD01000052.1"/>
</dbReference>
<sequence length="429" mass="48037">MSQPNIIFILADDLGFGDLGCYGQTLIQTPCLDRMAAEGMRFARHYSGGPVCGPSRACLMTGQHQGNGYIKGNPPQGNDEPLRPEDTTLAEVLKEAGYETACIGKWGLGKAGSTGYPTLKGFDYFYGYDSHRTAHNYYPEHLWCNDQQVKLPTGAYSHDLFTEEALALVQRKRDQPFFMYLAYTLPHNPYNPPDDAPYSSMDWPEEYRNYAAMITRMDRDIGKLIDMLKELNIDGETMVILSSDHGPGSEYNREVADMVRFFRSSGPFRGMKRDVYDGGIHVPLLVRWPGTIHPGVSEHVSAFQDFMPTLAELASGTTPAGIDGISMVPTLLNQDGQRQHTLLYWEFINMGPIRKSRQALLDVSEGWKAIRIGSKGKLELYQLNDDAAETNNRAEDYPEVAARMESQFNSIRGPSNLWPLPELGDPPME</sequence>
<comment type="caution">
    <text evidence="6">The sequence shown here is derived from an EMBL/GenBank/DDBJ whole genome shotgun (WGS) entry which is preliminary data.</text>
</comment>
<dbReference type="InterPro" id="IPR017850">
    <property type="entry name" value="Alkaline_phosphatase_core_sf"/>
</dbReference>
<dbReference type="Pfam" id="PF00884">
    <property type="entry name" value="Sulfatase"/>
    <property type="match status" value="1"/>
</dbReference>
<evidence type="ECO:0000313" key="7">
    <source>
        <dbReference type="Proteomes" id="UP000641588"/>
    </source>
</evidence>